<dbReference type="InterPro" id="IPR003739">
    <property type="entry name" value="Lys_aminomutase/Glu_NH3_mut"/>
</dbReference>
<dbReference type="InterPro" id="IPR058240">
    <property type="entry name" value="rSAM_sf"/>
</dbReference>
<dbReference type="GO" id="GO:0046872">
    <property type="term" value="F:metal ion binding"/>
    <property type="evidence" value="ECO:0007669"/>
    <property type="project" value="UniProtKB-KW"/>
</dbReference>
<evidence type="ECO:0000256" key="8">
    <source>
        <dbReference type="ARBA" id="ARBA00023004"/>
    </source>
</evidence>
<accession>A0A3M9X1A0</accession>
<dbReference type="SFLD" id="SFLDG01070">
    <property type="entry name" value="PLP-dependent"/>
    <property type="match status" value="1"/>
</dbReference>
<dbReference type="GO" id="GO:0051539">
    <property type="term" value="F:4 iron, 4 sulfur cluster binding"/>
    <property type="evidence" value="ECO:0007669"/>
    <property type="project" value="UniProtKB-KW"/>
</dbReference>
<keyword evidence="5" id="KW-0949">S-adenosyl-L-methionine</keyword>
<organism evidence="10 11">
    <name type="scientific">Mesorhizobium japonicum</name>
    <dbReference type="NCBI Taxonomy" id="2066070"/>
    <lineage>
        <taxon>Bacteria</taxon>
        <taxon>Pseudomonadati</taxon>
        <taxon>Pseudomonadota</taxon>
        <taxon>Alphaproteobacteria</taxon>
        <taxon>Hyphomicrobiales</taxon>
        <taxon>Phyllobacteriaceae</taxon>
        <taxon>Mesorhizobium</taxon>
    </lineage>
</organism>
<comment type="caution">
    <text evidence="10">The sequence shown here is derived from an EMBL/GenBank/DDBJ whole genome shotgun (WGS) entry which is preliminary data.</text>
</comment>
<evidence type="ECO:0008006" key="12">
    <source>
        <dbReference type="Google" id="ProtNLM"/>
    </source>
</evidence>
<evidence type="ECO:0000256" key="9">
    <source>
        <dbReference type="ARBA" id="ARBA00023014"/>
    </source>
</evidence>
<dbReference type="AlphaFoldDB" id="A0A3M9X1A0"/>
<protein>
    <recommendedName>
        <fullName evidence="12">Lysine 2,3-aminomutase</fullName>
    </recommendedName>
</protein>
<comment type="similarity">
    <text evidence="3">Belongs to the radical SAM superfamily. KamA family.</text>
</comment>
<evidence type="ECO:0000256" key="7">
    <source>
        <dbReference type="ARBA" id="ARBA00022898"/>
    </source>
</evidence>
<dbReference type="PANTHER" id="PTHR30538:SF0">
    <property type="entry name" value="L-LYSINE 2,3-AMINOMUTASE AQ_1632-RELATED"/>
    <property type="match status" value="1"/>
</dbReference>
<keyword evidence="4" id="KW-0004">4Fe-4S</keyword>
<dbReference type="SFLD" id="SFLDS00029">
    <property type="entry name" value="Radical_SAM"/>
    <property type="match status" value="1"/>
</dbReference>
<keyword evidence="8" id="KW-0408">Iron</keyword>
<comment type="cofactor">
    <cofactor evidence="1">
        <name>pyridoxal 5'-phosphate</name>
        <dbReference type="ChEBI" id="CHEBI:597326"/>
    </cofactor>
</comment>
<evidence type="ECO:0000313" key="10">
    <source>
        <dbReference type="EMBL" id="RNJ41794.1"/>
    </source>
</evidence>
<evidence type="ECO:0000256" key="2">
    <source>
        <dbReference type="ARBA" id="ARBA00001966"/>
    </source>
</evidence>
<evidence type="ECO:0000256" key="1">
    <source>
        <dbReference type="ARBA" id="ARBA00001933"/>
    </source>
</evidence>
<dbReference type="EMBL" id="QKOD01000015">
    <property type="protein sequence ID" value="RNJ41794.1"/>
    <property type="molecule type" value="Genomic_DNA"/>
</dbReference>
<dbReference type="InterPro" id="IPR007197">
    <property type="entry name" value="rSAM"/>
</dbReference>
<evidence type="ECO:0000256" key="3">
    <source>
        <dbReference type="ARBA" id="ARBA00008703"/>
    </source>
</evidence>
<reference evidence="10 11" key="1">
    <citation type="journal article" date="2018" name="Mol. Plant Microbe Interact.">
        <title>Taxonomically Different Co-Microsymbionts of a Relict Legume, Oxytropis popoviana, Have Complementary Sets of Symbiotic Genes and Together Increase the Efficiency of Plant Nodulation.</title>
        <authorList>
            <person name="Safronova V."/>
            <person name="Belimov A."/>
            <person name="Sazanova A."/>
            <person name="Chirak E."/>
            <person name="Verkhozina A."/>
            <person name="Kuznetsova I."/>
            <person name="Andronov E."/>
            <person name="Puhalsky J."/>
            <person name="Tikhonovich I."/>
        </authorList>
    </citation>
    <scope>NUCLEOTIDE SEQUENCE [LARGE SCALE GENOMIC DNA]</scope>
    <source>
        <strain evidence="10 11">Opo-235</strain>
    </source>
</reference>
<evidence type="ECO:0000256" key="4">
    <source>
        <dbReference type="ARBA" id="ARBA00022485"/>
    </source>
</evidence>
<sequence>MEVRAVNAIEKYMPSQREQSFLDKVVNGKYDRQIITGIAKFASGDVSQDMRGFYSQEELDRILELKGTAKDLEARMPIKITRHYYEQAQYSRPMQTLVKASPKETYDLDGAEDPGKQMTYSPREGLIHKYELGLLYVATTCSAHCRFCYREELIGRKEITREDGTVAPKGLAQLGEIVEYISEHNRAVAANGGRHPETGREKLREILMSGGDPMVLGNKNIAAWLAGLAEAGVENIRIGTKELAFHPQRFDQTFFAMLDGFHEAYPEVSLRMMVHFNHPDEFLRKTPDGGYVDNQGGGLQWIPETRVAVKDLARRDWITIHNQSPIIRDINDDAEALRIMQREMLRNGINNHYFFCGRDIVGHKAFNVPIERAWQILNESQKGLSGVEAHARLSITHYKGKTEVAAVTNEPVPGVPGGEKGVVIFKLLRSAADARDRCKVTMVGRNPEAIWFNGYDDRVIFDEAGLYSMYGINPAFLQAAE</sequence>
<keyword evidence="6" id="KW-0479">Metal-binding</keyword>
<proteinExistence type="inferred from homology"/>
<dbReference type="InterPro" id="IPR013785">
    <property type="entry name" value="Aldolase_TIM"/>
</dbReference>
<gene>
    <name evidence="10" type="ORF">DNR46_31830</name>
</gene>
<name>A0A3M9X1A0_9HYPH</name>
<dbReference type="SUPFAM" id="SSF102114">
    <property type="entry name" value="Radical SAM enzymes"/>
    <property type="match status" value="1"/>
</dbReference>
<keyword evidence="9" id="KW-0411">Iron-sulfur</keyword>
<dbReference type="Gene3D" id="3.20.20.70">
    <property type="entry name" value="Aldolase class I"/>
    <property type="match status" value="1"/>
</dbReference>
<evidence type="ECO:0000256" key="5">
    <source>
        <dbReference type="ARBA" id="ARBA00022691"/>
    </source>
</evidence>
<dbReference type="PANTHER" id="PTHR30538">
    <property type="entry name" value="LYSINE 2,3-AMINOMUTASE-RELATED"/>
    <property type="match status" value="1"/>
</dbReference>
<comment type="cofactor">
    <cofactor evidence="2">
        <name>[4Fe-4S] cluster</name>
        <dbReference type="ChEBI" id="CHEBI:49883"/>
    </cofactor>
</comment>
<dbReference type="Proteomes" id="UP000275436">
    <property type="component" value="Unassembled WGS sequence"/>
</dbReference>
<keyword evidence="7" id="KW-0663">Pyridoxal phosphate</keyword>
<evidence type="ECO:0000256" key="6">
    <source>
        <dbReference type="ARBA" id="ARBA00022723"/>
    </source>
</evidence>
<evidence type="ECO:0000313" key="11">
    <source>
        <dbReference type="Proteomes" id="UP000275436"/>
    </source>
</evidence>
<dbReference type="GO" id="GO:0003824">
    <property type="term" value="F:catalytic activity"/>
    <property type="evidence" value="ECO:0007669"/>
    <property type="project" value="InterPro"/>
</dbReference>